<dbReference type="SUPFAM" id="SSF48576">
    <property type="entry name" value="Terpenoid synthases"/>
    <property type="match status" value="1"/>
</dbReference>
<dbReference type="EMBL" id="LCPF01000001">
    <property type="protein sequence ID" value="KKU91771.1"/>
    <property type="molecule type" value="Genomic_DNA"/>
</dbReference>
<keyword evidence="3 6" id="KW-0808">Transferase</keyword>
<gene>
    <name evidence="7" type="ORF">UY23_C0001G0377</name>
</gene>
<evidence type="ECO:0000313" key="7">
    <source>
        <dbReference type="EMBL" id="KKU91771.1"/>
    </source>
</evidence>
<keyword evidence="4" id="KW-0479">Metal-binding</keyword>
<dbReference type="AlphaFoldDB" id="A0A0G1UC95"/>
<comment type="similarity">
    <text evidence="2 6">Belongs to the FPP/GGPP synthase family.</text>
</comment>
<proteinExistence type="inferred from homology"/>
<evidence type="ECO:0000256" key="4">
    <source>
        <dbReference type="ARBA" id="ARBA00022723"/>
    </source>
</evidence>
<evidence type="ECO:0000313" key="8">
    <source>
        <dbReference type="Proteomes" id="UP000034956"/>
    </source>
</evidence>
<evidence type="ECO:0000256" key="6">
    <source>
        <dbReference type="RuleBase" id="RU004466"/>
    </source>
</evidence>
<dbReference type="Pfam" id="PF00348">
    <property type="entry name" value="polyprenyl_synt"/>
    <property type="match status" value="1"/>
</dbReference>
<dbReference type="GO" id="GO:0046872">
    <property type="term" value="F:metal ion binding"/>
    <property type="evidence" value="ECO:0007669"/>
    <property type="project" value="UniProtKB-KW"/>
</dbReference>
<protein>
    <submittedName>
        <fullName evidence="7">Geranylgeranyl pyrophosphate synthase</fullName>
    </submittedName>
</protein>
<sequence>MLLYKFMETQTLYRTFDTRFEKEVLPYIEKKLPRDYFSEPIYYYIDNFQMRRFRAVLPLIIAEHTGVNYEDALALGAASELIFTIALVQDDFIDGDKMRGDILAAHEKYGAGRVLASADYAYGAVYDMISDLSRGDVPAAAFKTILEGFQKSHRDLYQSFIMELGFQFPTIEITKEYVRKVHLAKTAQGINALYCIGVLAEQKSAGKLSRIFKRYAELLGSAGQIKNDVYDFTRYAESRGLSDFRNGYITYPLAYLAEVVDRVHLSDILKKKDVDGFMDLMKEYNVVEILRKEINDLADQAISIIKEIPLPMPLKEILECWAEGNRFTR</sequence>
<accession>A0A0G1UC95</accession>
<dbReference type="InterPro" id="IPR008949">
    <property type="entry name" value="Isoprenoid_synthase_dom_sf"/>
</dbReference>
<dbReference type="PANTHER" id="PTHR12001:SF85">
    <property type="entry name" value="SHORT CHAIN ISOPRENYL DIPHOSPHATE SYNTHASE"/>
    <property type="match status" value="1"/>
</dbReference>
<dbReference type="CDD" id="cd00867">
    <property type="entry name" value="Trans_IPPS"/>
    <property type="match status" value="1"/>
</dbReference>
<keyword evidence="5" id="KW-0460">Magnesium</keyword>
<dbReference type="PANTHER" id="PTHR12001">
    <property type="entry name" value="GERANYLGERANYL PYROPHOSPHATE SYNTHASE"/>
    <property type="match status" value="1"/>
</dbReference>
<evidence type="ECO:0000256" key="3">
    <source>
        <dbReference type="ARBA" id="ARBA00022679"/>
    </source>
</evidence>
<dbReference type="Proteomes" id="UP000034956">
    <property type="component" value="Unassembled WGS sequence"/>
</dbReference>
<organism evidence="7 8">
    <name type="scientific">Candidatus Jorgensenbacteria bacterium GW2011_GWA1_48_11</name>
    <dbReference type="NCBI Taxonomy" id="1618660"/>
    <lineage>
        <taxon>Bacteria</taxon>
        <taxon>Candidatus Joergenseniibacteriota</taxon>
    </lineage>
</organism>
<dbReference type="Gene3D" id="1.10.600.10">
    <property type="entry name" value="Farnesyl Diphosphate Synthase"/>
    <property type="match status" value="1"/>
</dbReference>
<evidence type="ECO:0000256" key="2">
    <source>
        <dbReference type="ARBA" id="ARBA00006706"/>
    </source>
</evidence>
<dbReference type="GO" id="GO:0004659">
    <property type="term" value="F:prenyltransferase activity"/>
    <property type="evidence" value="ECO:0007669"/>
    <property type="project" value="InterPro"/>
</dbReference>
<evidence type="ECO:0000256" key="1">
    <source>
        <dbReference type="ARBA" id="ARBA00001946"/>
    </source>
</evidence>
<comment type="caution">
    <text evidence="7">The sequence shown here is derived from an EMBL/GenBank/DDBJ whole genome shotgun (WGS) entry which is preliminary data.</text>
</comment>
<dbReference type="GO" id="GO:0008299">
    <property type="term" value="P:isoprenoid biosynthetic process"/>
    <property type="evidence" value="ECO:0007669"/>
    <property type="project" value="InterPro"/>
</dbReference>
<dbReference type="InterPro" id="IPR000092">
    <property type="entry name" value="Polyprenyl_synt"/>
</dbReference>
<name>A0A0G1UC95_9BACT</name>
<reference evidence="7 8" key="1">
    <citation type="journal article" date="2015" name="Nature">
        <title>rRNA introns, odd ribosomes, and small enigmatic genomes across a large radiation of phyla.</title>
        <authorList>
            <person name="Brown C.T."/>
            <person name="Hug L.A."/>
            <person name="Thomas B.C."/>
            <person name="Sharon I."/>
            <person name="Castelle C.J."/>
            <person name="Singh A."/>
            <person name="Wilkins M.J."/>
            <person name="Williams K.H."/>
            <person name="Banfield J.F."/>
        </authorList>
    </citation>
    <scope>NUCLEOTIDE SEQUENCE [LARGE SCALE GENOMIC DNA]</scope>
</reference>
<evidence type="ECO:0000256" key="5">
    <source>
        <dbReference type="ARBA" id="ARBA00022842"/>
    </source>
</evidence>
<comment type="cofactor">
    <cofactor evidence="1">
        <name>Mg(2+)</name>
        <dbReference type="ChEBI" id="CHEBI:18420"/>
    </cofactor>
</comment>